<keyword evidence="5" id="KW-1185">Reference proteome</keyword>
<comment type="similarity">
    <text evidence="1">Belongs to the membrane fusion protein (MFP) (TC 8.A.1) family.</text>
</comment>
<keyword evidence="2" id="KW-0175">Coiled coil</keyword>
<protein>
    <submittedName>
        <fullName evidence="4">Multidrug resistance protein MdtN</fullName>
    </submittedName>
</protein>
<dbReference type="Pfam" id="PF25973">
    <property type="entry name" value="BSH_CzcB"/>
    <property type="match status" value="1"/>
</dbReference>
<gene>
    <name evidence="4" type="primary">mdtN</name>
    <name evidence="4" type="ORF">Pan14r_22980</name>
</gene>
<dbReference type="GO" id="GO:0022857">
    <property type="term" value="F:transmembrane transporter activity"/>
    <property type="evidence" value="ECO:0007669"/>
    <property type="project" value="InterPro"/>
</dbReference>
<dbReference type="PANTHER" id="PTHR30438:SF2">
    <property type="entry name" value="MEMBRANE PROTEIN"/>
    <property type="match status" value="1"/>
</dbReference>
<dbReference type="InterPro" id="IPR058647">
    <property type="entry name" value="BSH_CzcB-like"/>
</dbReference>
<reference evidence="4 5" key="1">
    <citation type="submission" date="2019-02" db="EMBL/GenBank/DDBJ databases">
        <title>Deep-cultivation of Planctomycetes and their phenomic and genomic characterization uncovers novel biology.</title>
        <authorList>
            <person name="Wiegand S."/>
            <person name="Jogler M."/>
            <person name="Boedeker C."/>
            <person name="Pinto D."/>
            <person name="Vollmers J."/>
            <person name="Rivas-Marin E."/>
            <person name="Kohn T."/>
            <person name="Peeters S.H."/>
            <person name="Heuer A."/>
            <person name="Rast P."/>
            <person name="Oberbeckmann S."/>
            <person name="Bunk B."/>
            <person name="Jeske O."/>
            <person name="Meyerdierks A."/>
            <person name="Storesund J.E."/>
            <person name="Kallscheuer N."/>
            <person name="Luecker S."/>
            <person name="Lage O.M."/>
            <person name="Pohl T."/>
            <person name="Merkel B.J."/>
            <person name="Hornburger P."/>
            <person name="Mueller R.-W."/>
            <person name="Bruemmer F."/>
            <person name="Labrenz M."/>
            <person name="Spormann A.M."/>
            <person name="Op Den Camp H."/>
            <person name="Overmann J."/>
            <person name="Amann R."/>
            <person name="Jetten M.S.M."/>
            <person name="Mascher T."/>
            <person name="Medema M.H."/>
            <person name="Devos D.P."/>
            <person name="Kaster A.-K."/>
            <person name="Ovreas L."/>
            <person name="Rohde M."/>
            <person name="Galperin M.Y."/>
            <person name="Jogler C."/>
        </authorList>
    </citation>
    <scope>NUCLEOTIDE SEQUENCE [LARGE SCALE GENOMIC DNA]</scope>
    <source>
        <strain evidence="4 5">Pan14r</strain>
    </source>
</reference>
<dbReference type="Proteomes" id="UP000317238">
    <property type="component" value="Unassembled WGS sequence"/>
</dbReference>
<dbReference type="GO" id="GO:0005886">
    <property type="term" value="C:plasma membrane"/>
    <property type="evidence" value="ECO:0007669"/>
    <property type="project" value="TreeGrafter"/>
</dbReference>
<sequence length="342" mass="38606">MFKRILLILLFIVAAFGVWYLWQEEIVRRSADALPEQIVYGNGRIEADLVDVSAKYAGRVLQINVHEGDLVEPGQVLATLDTAELEATMAKAKAQLAEAIESLSETEAEIVRYEGELRLANQNLKRTEQLVRRNAASQEEFDTRKTQRDSAEAILKVAKAHKRTAERAIEAVEAEIRRIQTQIDDFTLRSTVSGRVLYRLAEEGEVVAAGGKVLTLLDLSDVYMEIFLPSSLTTQLSIHAEARIALDFAPQYTIPAEVTFVSPEAQFTPKQVETMKERDKLMFRVKVQIPRELVKKHIRRVKTGVRGVAYVRLDDSVEWPESLNRRFPEAVLADGNDESDNQ</sequence>
<dbReference type="OrthoDB" id="9778236at2"/>
<evidence type="ECO:0000256" key="1">
    <source>
        <dbReference type="ARBA" id="ARBA00009477"/>
    </source>
</evidence>
<feature type="coiled-coil region" evidence="2">
    <location>
        <begin position="82"/>
        <end position="130"/>
    </location>
</feature>
<name>A0A5C5Y5R9_9PLAN</name>
<evidence type="ECO:0000313" key="4">
    <source>
        <dbReference type="EMBL" id="TWT70001.1"/>
    </source>
</evidence>
<dbReference type="Gene3D" id="2.40.50.100">
    <property type="match status" value="1"/>
</dbReference>
<dbReference type="Gene3D" id="2.40.30.170">
    <property type="match status" value="1"/>
</dbReference>
<dbReference type="Gene3D" id="1.10.287.470">
    <property type="entry name" value="Helix hairpin bin"/>
    <property type="match status" value="1"/>
</dbReference>
<dbReference type="InterPro" id="IPR006143">
    <property type="entry name" value="RND_pump_MFP"/>
</dbReference>
<accession>A0A5C5Y5R9</accession>
<feature type="domain" description="CzcB-like barrel-sandwich hybrid" evidence="3">
    <location>
        <begin position="50"/>
        <end position="216"/>
    </location>
</feature>
<evidence type="ECO:0000259" key="3">
    <source>
        <dbReference type="Pfam" id="PF25973"/>
    </source>
</evidence>
<dbReference type="RefSeq" id="WP_145300652.1">
    <property type="nucleotide sequence ID" value="NZ_CP036319.1"/>
</dbReference>
<feature type="coiled-coil region" evidence="2">
    <location>
        <begin position="155"/>
        <end position="189"/>
    </location>
</feature>
<dbReference type="PANTHER" id="PTHR30438">
    <property type="entry name" value="36 KDA ANTIGEN-RELATED"/>
    <property type="match status" value="1"/>
</dbReference>
<dbReference type="SUPFAM" id="SSF111369">
    <property type="entry name" value="HlyD-like secretion proteins"/>
    <property type="match status" value="1"/>
</dbReference>
<dbReference type="AlphaFoldDB" id="A0A5C5Y5R9"/>
<dbReference type="EMBL" id="SJPL01000001">
    <property type="protein sequence ID" value="TWT70001.1"/>
    <property type="molecule type" value="Genomic_DNA"/>
</dbReference>
<evidence type="ECO:0000313" key="5">
    <source>
        <dbReference type="Proteomes" id="UP000317238"/>
    </source>
</evidence>
<proteinExistence type="inferred from homology"/>
<evidence type="ECO:0000256" key="2">
    <source>
        <dbReference type="SAM" id="Coils"/>
    </source>
</evidence>
<organism evidence="4 5">
    <name type="scientific">Crateriforma conspicua</name>
    <dbReference type="NCBI Taxonomy" id="2527996"/>
    <lineage>
        <taxon>Bacteria</taxon>
        <taxon>Pseudomonadati</taxon>
        <taxon>Planctomycetota</taxon>
        <taxon>Planctomycetia</taxon>
        <taxon>Planctomycetales</taxon>
        <taxon>Planctomycetaceae</taxon>
        <taxon>Crateriforma</taxon>
    </lineage>
</organism>
<dbReference type="NCBIfam" id="TIGR01730">
    <property type="entry name" value="RND_mfp"/>
    <property type="match status" value="1"/>
</dbReference>
<comment type="caution">
    <text evidence="4">The sequence shown here is derived from an EMBL/GenBank/DDBJ whole genome shotgun (WGS) entry which is preliminary data.</text>
</comment>